<dbReference type="CDD" id="cd00093">
    <property type="entry name" value="HTH_XRE"/>
    <property type="match status" value="1"/>
</dbReference>
<dbReference type="SUPFAM" id="SSF47413">
    <property type="entry name" value="lambda repressor-like DNA-binding domains"/>
    <property type="match status" value="1"/>
</dbReference>
<reference evidence="3 4" key="1">
    <citation type="submission" date="2017-04" db="EMBL/GenBank/DDBJ databases">
        <authorList>
            <person name="Afonso C.L."/>
            <person name="Miller P.J."/>
            <person name="Scott M.A."/>
            <person name="Spackman E."/>
            <person name="Goraichik I."/>
            <person name="Dimitrov K.M."/>
            <person name="Suarez D.L."/>
            <person name="Swayne D.E."/>
        </authorList>
    </citation>
    <scope>NUCLEOTIDE SEQUENCE [LARGE SCALE GENOMIC DNA]</scope>
    <source>
        <strain evidence="3 4">DSM 19625</strain>
    </source>
</reference>
<dbReference type="InterPro" id="IPR052345">
    <property type="entry name" value="Rad_response_metalloprotease"/>
</dbReference>
<dbReference type="Proteomes" id="UP000192678">
    <property type="component" value="Unassembled WGS sequence"/>
</dbReference>
<proteinExistence type="inferred from homology"/>
<dbReference type="SMART" id="SM00530">
    <property type="entry name" value="HTH_XRE"/>
    <property type="match status" value="1"/>
</dbReference>
<evidence type="ECO:0000256" key="1">
    <source>
        <dbReference type="ARBA" id="ARBA00007227"/>
    </source>
</evidence>
<protein>
    <submittedName>
        <fullName evidence="3">Zn-dependent peptidase ImmA, M78 family</fullName>
    </submittedName>
</protein>
<dbReference type="Pfam" id="PF01381">
    <property type="entry name" value="HTH_3"/>
    <property type="match status" value="1"/>
</dbReference>
<dbReference type="EMBL" id="FWYB01000001">
    <property type="protein sequence ID" value="SMC60071.1"/>
    <property type="molecule type" value="Genomic_DNA"/>
</dbReference>
<dbReference type="PROSITE" id="PS50943">
    <property type="entry name" value="HTH_CROC1"/>
    <property type="match status" value="1"/>
</dbReference>
<dbReference type="AlphaFoldDB" id="A0A1W2AI02"/>
<dbReference type="InterPro" id="IPR010359">
    <property type="entry name" value="IrrE_HExxH"/>
</dbReference>
<dbReference type="Gene3D" id="1.10.260.40">
    <property type="entry name" value="lambda repressor-like DNA-binding domains"/>
    <property type="match status" value="1"/>
</dbReference>
<dbReference type="RefSeq" id="WP_200816296.1">
    <property type="nucleotide sequence ID" value="NZ_FWYB01000001.1"/>
</dbReference>
<gene>
    <name evidence="3" type="ORF">SAMN04488101_101611</name>
</gene>
<evidence type="ECO:0000313" key="3">
    <source>
        <dbReference type="EMBL" id="SMC60071.1"/>
    </source>
</evidence>
<organism evidence="3 4">
    <name type="scientific">Pedobacter nyackensis</name>
    <dbReference type="NCBI Taxonomy" id="475255"/>
    <lineage>
        <taxon>Bacteria</taxon>
        <taxon>Pseudomonadati</taxon>
        <taxon>Bacteroidota</taxon>
        <taxon>Sphingobacteriia</taxon>
        <taxon>Sphingobacteriales</taxon>
        <taxon>Sphingobacteriaceae</taxon>
        <taxon>Pedobacter</taxon>
    </lineage>
</organism>
<keyword evidence="4" id="KW-1185">Reference proteome</keyword>
<dbReference type="PANTHER" id="PTHR43236:SF1">
    <property type="entry name" value="BLL7220 PROTEIN"/>
    <property type="match status" value="1"/>
</dbReference>
<dbReference type="Pfam" id="PF06114">
    <property type="entry name" value="Peptidase_M78"/>
    <property type="match status" value="1"/>
</dbReference>
<evidence type="ECO:0000313" key="4">
    <source>
        <dbReference type="Proteomes" id="UP000192678"/>
    </source>
</evidence>
<dbReference type="GO" id="GO:0003677">
    <property type="term" value="F:DNA binding"/>
    <property type="evidence" value="ECO:0007669"/>
    <property type="project" value="InterPro"/>
</dbReference>
<dbReference type="InterPro" id="IPR001387">
    <property type="entry name" value="Cro/C1-type_HTH"/>
</dbReference>
<name>A0A1W2AI02_9SPHI</name>
<feature type="domain" description="HTH cro/C1-type" evidence="2">
    <location>
        <begin position="9"/>
        <end position="65"/>
    </location>
</feature>
<dbReference type="STRING" id="475255.SAMN04488101_101611"/>
<dbReference type="Gene3D" id="1.10.10.2910">
    <property type="match status" value="1"/>
</dbReference>
<dbReference type="PANTHER" id="PTHR43236">
    <property type="entry name" value="ANTITOXIN HIGA1"/>
    <property type="match status" value="1"/>
</dbReference>
<dbReference type="InterPro" id="IPR010982">
    <property type="entry name" value="Lambda_DNA-bd_dom_sf"/>
</dbReference>
<accession>A0A1W2AI02</accession>
<comment type="similarity">
    <text evidence="1">Belongs to the short-chain fatty acyl-CoA assimilation regulator (ScfR) family.</text>
</comment>
<sequence>MNNLFAERFKSARLMNGFSLQDLSDKLNKKISRQALHKYEKGEVIPDSVMLGLLCEALSVRPDYFFRDAQVQLGNIEFRKLKKLPAKEEHKILEHAKDYLSRYLELEQLLNIETKFSNPLEGMKPIKSFDDVEEAAIKVREIWGMGIGAIASVVELLEDKHIKVMYINAGNDYDGMQTMVLGNNVPVIAINENKVKKEDRKRFTAMHELAHLLLNIQDDLPEKEKEIICHQFAGAILFPADALRNELGNQRTKIHLQELGALKKEYGISMQAIIMRAKDLKIISDNYCKQLFTMFKQMNWRVDEPVSYEVKETSNRFDQLLFRALAQEIISFSKAAALKNLKVAEFHSLELSMK</sequence>
<evidence type="ECO:0000259" key="2">
    <source>
        <dbReference type="PROSITE" id="PS50943"/>
    </source>
</evidence>